<dbReference type="EMBL" id="VOQQ01000001">
    <property type="protein sequence ID" value="TXC63685.1"/>
    <property type="molecule type" value="Genomic_DNA"/>
</dbReference>
<evidence type="ECO:0000313" key="2">
    <source>
        <dbReference type="EMBL" id="TXC63685.1"/>
    </source>
</evidence>
<feature type="region of interest" description="Disordered" evidence="1">
    <location>
        <begin position="34"/>
        <end position="54"/>
    </location>
</feature>
<organism evidence="2 3">
    <name type="scientific">Allosphingosinicella ginsenosidimutans</name>
    <dbReference type="NCBI Taxonomy" id="1176539"/>
    <lineage>
        <taxon>Bacteria</taxon>
        <taxon>Pseudomonadati</taxon>
        <taxon>Pseudomonadota</taxon>
        <taxon>Alphaproteobacteria</taxon>
        <taxon>Sphingomonadales</taxon>
        <taxon>Sphingomonadaceae</taxon>
        <taxon>Allosphingosinicella</taxon>
    </lineage>
</organism>
<feature type="compositionally biased region" description="Basic residues" evidence="1">
    <location>
        <begin position="94"/>
        <end position="108"/>
    </location>
</feature>
<dbReference type="Proteomes" id="UP000321249">
    <property type="component" value="Unassembled WGS sequence"/>
</dbReference>
<accession>A0A5C6TUW9</accession>
<feature type="region of interest" description="Disordered" evidence="1">
    <location>
        <begin position="74"/>
        <end position="108"/>
    </location>
</feature>
<evidence type="ECO:0000256" key="1">
    <source>
        <dbReference type="SAM" id="MobiDB-lite"/>
    </source>
</evidence>
<sequence>MKDRSFLVLDPGEEREADAGEIAIIPGGVSIDGRANPNGARLADARPIPNFSKKDRPAIRITLPQPPASLIAKVRDPLDHDGDGHRGGSLKGARSTRARGAARRKAGK</sequence>
<proteinExistence type="predicted"/>
<dbReference type="AlphaFoldDB" id="A0A5C6TUW9"/>
<keyword evidence="3" id="KW-1185">Reference proteome</keyword>
<dbReference type="RefSeq" id="WP_147043091.1">
    <property type="nucleotide sequence ID" value="NZ_BAABIR010000004.1"/>
</dbReference>
<protein>
    <submittedName>
        <fullName evidence="2">Uncharacterized protein</fullName>
    </submittedName>
</protein>
<feature type="compositionally biased region" description="Basic and acidic residues" evidence="1">
    <location>
        <begin position="74"/>
        <end position="86"/>
    </location>
</feature>
<evidence type="ECO:0000313" key="3">
    <source>
        <dbReference type="Proteomes" id="UP000321249"/>
    </source>
</evidence>
<reference evidence="2 3" key="1">
    <citation type="journal article" date="2015" name="J. Microbiol.">
        <title>Sphingosinicella ginsenosidimutans sp. nov., with ginsenoside converting activity.</title>
        <authorList>
            <person name="Kim J.K."/>
            <person name="Kang M.S."/>
            <person name="Park S.C."/>
            <person name="Kim K.M."/>
            <person name="Choi K."/>
            <person name="Yoon M.H."/>
            <person name="Im W.T."/>
        </authorList>
    </citation>
    <scope>NUCLEOTIDE SEQUENCE [LARGE SCALE GENOMIC DNA]</scope>
    <source>
        <strain evidence="2 3">BS-11</strain>
    </source>
</reference>
<comment type="caution">
    <text evidence="2">The sequence shown here is derived from an EMBL/GenBank/DDBJ whole genome shotgun (WGS) entry which is preliminary data.</text>
</comment>
<name>A0A5C6TUW9_9SPHN</name>
<gene>
    <name evidence="2" type="ORF">FRZ32_08445</name>
</gene>